<dbReference type="EMBL" id="GADI01001800">
    <property type="protein sequence ID" value="JAA72008.1"/>
    <property type="molecule type" value="mRNA"/>
</dbReference>
<name>A0A0K8RM94_IXORI</name>
<protein>
    <submittedName>
        <fullName evidence="1">Uncharacterized protein</fullName>
    </submittedName>
</protein>
<reference evidence="1" key="1">
    <citation type="submission" date="2012-12" db="EMBL/GenBank/DDBJ databases">
        <title>Identification and characterization of a phenylalanine ammonia-lyase gene family in Isatis indigotica Fort.</title>
        <authorList>
            <person name="Liu Q."/>
            <person name="Chen J."/>
            <person name="Zhou X."/>
            <person name="Di P."/>
            <person name="Xiao Y."/>
            <person name="Xuan H."/>
            <person name="Zhang L."/>
            <person name="Chen W."/>
        </authorList>
    </citation>
    <scope>NUCLEOTIDE SEQUENCE</scope>
    <source>
        <tissue evidence="1">Salivary gland</tissue>
    </source>
</reference>
<evidence type="ECO:0000313" key="1">
    <source>
        <dbReference type="EMBL" id="JAA72008.1"/>
    </source>
</evidence>
<organism evidence="1">
    <name type="scientific">Ixodes ricinus</name>
    <name type="common">Common tick</name>
    <name type="synonym">Acarus ricinus</name>
    <dbReference type="NCBI Taxonomy" id="34613"/>
    <lineage>
        <taxon>Eukaryota</taxon>
        <taxon>Metazoa</taxon>
        <taxon>Ecdysozoa</taxon>
        <taxon>Arthropoda</taxon>
        <taxon>Chelicerata</taxon>
        <taxon>Arachnida</taxon>
        <taxon>Acari</taxon>
        <taxon>Parasitiformes</taxon>
        <taxon>Ixodida</taxon>
        <taxon>Ixodoidea</taxon>
        <taxon>Ixodidae</taxon>
        <taxon>Ixodinae</taxon>
        <taxon>Ixodes</taxon>
    </lineage>
</organism>
<sequence length="111" mass="11701">MSFPFSAWDYRHYSLLHAEEEATYCLTSFISSLNGKEVPGTSACCKRSPKGLSGWAIPRKGPPFLEPEPSGAPAVPASAAVVPAQGCRRTHCLGTGGDCLPSRFAQAGVCT</sequence>
<dbReference type="AlphaFoldDB" id="A0A0K8RM94"/>
<proteinExistence type="evidence at transcript level"/>
<accession>A0A0K8RM94</accession>